<evidence type="ECO:0000256" key="3">
    <source>
        <dbReference type="ARBA" id="ARBA00022692"/>
    </source>
</evidence>
<keyword evidence="4 7" id="KW-1133">Transmembrane helix</keyword>
<feature type="transmembrane region" description="Helical" evidence="7">
    <location>
        <begin position="390"/>
        <end position="412"/>
    </location>
</feature>
<dbReference type="SUPFAM" id="SSF103473">
    <property type="entry name" value="MFS general substrate transporter"/>
    <property type="match status" value="1"/>
</dbReference>
<evidence type="ECO:0000313" key="9">
    <source>
        <dbReference type="EMBL" id="TFK24819.1"/>
    </source>
</evidence>
<feature type="transmembrane region" description="Helical" evidence="7">
    <location>
        <begin position="116"/>
        <end position="135"/>
    </location>
</feature>
<feature type="domain" description="Major facilitator superfamily (MFS) profile" evidence="8">
    <location>
        <begin position="50"/>
        <end position="527"/>
    </location>
</feature>
<evidence type="ECO:0000313" key="10">
    <source>
        <dbReference type="Proteomes" id="UP000307440"/>
    </source>
</evidence>
<organism evidence="9 10">
    <name type="scientific">Coprinopsis marcescibilis</name>
    <name type="common">Agaric fungus</name>
    <name type="synonym">Psathyrella marcescibilis</name>
    <dbReference type="NCBI Taxonomy" id="230819"/>
    <lineage>
        <taxon>Eukaryota</taxon>
        <taxon>Fungi</taxon>
        <taxon>Dikarya</taxon>
        <taxon>Basidiomycota</taxon>
        <taxon>Agaricomycotina</taxon>
        <taxon>Agaricomycetes</taxon>
        <taxon>Agaricomycetidae</taxon>
        <taxon>Agaricales</taxon>
        <taxon>Agaricineae</taxon>
        <taxon>Psathyrellaceae</taxon>
        <taxon>Coprinopsis</taxon>
    </lineage>
</organism>
<feature type="transmembrane region" description="Helical" evidence="7">
    <location>
        <begin position="271"/>
        <end position="291"/>
    </location>
</feature>
<dbReference type="InterPro" id="IPR011701">
    <property type="entry name" value="MFS"/>
</dbReference>
<evidence type="ECO:0000256" key="5">
    <source>
        <dbReference type="ARBA" id="ARBA00023136"/>
    </source>
</evidence>
<feature type="transmembrane region" description="Helical" evidence="7">
    <location>
        <begin position="498"/>
        <end position="517"/>
    </location>
</feature>
<keyword evidence="10" id="KW-1185">Reference proteome</keyword>
<dbReference type="OrthoDB" id="5086884at2759"/>
<feature type="region of interest" description="Disordered" evidence="6">
    <location>
        <begin position="1"/>
        <end position="39"/>
    </location>
</feature>
<dbReference type="PANTHER" id="PTHR42718">
    <property type="entry name" value="MAJOR FACILITATOR SUPERFAMILY MULTIDRUG TRANSPORTER MFSC"/>
    <property type="match status" value="1"/>
</dbReference>
<evidence type="ECO:0000256" key="2">
    <source>
        <dbReference type="ARBA" id="ARBA00022448"/>
    </source>
</evidence>
<keyword evidence="2" id="KW-0813">Transport</keyword>
<dbReference type="AlphaFoldDB" id="A0A5C3KVZ4"/>
<dbReference type="InterPro" id="IPR020846">
    <property type="entry name" value="MFS_dom"/>
</dbReference>
<feature type="transmembrane region" description="Helical" evidence="7">
    <location>
        <begin position="209"/>
        <end position="227"/>
    </location>
</feature>
<feature type="compositionally biased region" description="Polar residues" evidence="6">
    <location>
        <begin position="18"/>
        <end position="39"/>
    </location>
</feature>
<evidence type="ECO:0000256" key="7">
    <source>
        <dbReference type="SAM" id="Phobius"/>
    </source>
</evidence>
<dbReference type="InterPro" id="IPR036259">
    <property type="entry name" value="MFS_trans_sf"/>
</dbReference>
<evidence type="ECO:0000259" key="8">
    <source>
        <dbReference type="PROSITE" id="PS50850"/>
    </source>
</evidence>
<reference evidence="9 10" key="1">
    <citation type="journal article" date="2019" name="Nat. Ecol. Evol.">
        <title>Megaphylogeny resolves global patterns of mushroom evolution.</title>
        <authorList>
            <person name="Varga T."/>
            <person name="Krizsan K."/>
            <person name="Foldi C."/>
            <person name="Dima B."/>
            <person name="Sanchez-Garcia M."/>
            <person name="Sanchez-Ramirez S."/>
            <person name="Szollosi G.J."/>
            <person name="Szarkandi J.G."/>
            <person name="Papp V."/>
            <person name="Albert L."/>
            <person name="Andreopoulos W."/>
            <person name="Angelini C."/>
            <person name="Antonin V."/>
            <person name="Barry K.W."/>
            <person name="Bougher N.L."/>
            <person name="Buchanan P."/>
            <person name="Buyck B."/>
            <person name="Bense V."/>
            <person name="Catcheside P."/>
            <person name="Chovatia M."/>
            <person name="Cooper J."/>
            <person name="Damon W."/>
            <person name="Desjardin D."/>
            <person name="Finy P."/>
            <person name="Geml J."/>
            <person name="Haridas S."/>
            <person name="Hughes K."/>
            <person name="Justo A."/>
            <person name="Karasinski D."/>
            <person name="Kautmanova I."/>
            <person name="Kiss B."/>
            <person name="Kocsube S."/>
            <person name="Kotiranta H."/>
            <person name="LaButti K.M."/>
            <person name="Lechner B.E."/>
            <person name="Liimatainen K."/>
            <person name="Lipzen A."/>
            <person name="Lukacs Z."/>
            <person name="Mihaltcheva S."/>
            <person name="Morgado L.N."/>
            <person name="Niskanen T."/>
            <person name="Noordeloos M.E."/>
            <person name="Ohm R.A."/>
            <person name="Ortiz-Santana B."/>
            <person name="Ovrebo C."/>
            <person name="Racz N."/>
            <person name="Riley R."/>
            <person name="Savchenko A."/>
            <person name="Shiryaev A."/>
            <person name="Soop K."/>
            <person name="Spirin V."/>
            <person name="Szebenyi C."/>
            <person name="Tomsovsky M."/>
            <person name="Tulloss R.E."/>
            <person name="Uehling J."/>
            <person name="Grigoriev I.V."/>
            <person name="Vagvolgyi C."/>
            <person name="Papp T."/>
            <person name="Martin F.M."/>
            <person name="Miettinen O."/>
            <person name="Hibbett D.S."/>
            <person name="Nagy L.G."/>
        </authorList>
    </citation>
    <scope>NUCLEOTIDE SEQUENCE [LARGE SCALE GENOMIC DNA]</scope>
    <source>
        <strain evidence="9 10">CBS 121175</strain>
    </source>
</reference>
<evidence type="ECO:0000256" key="6">
    <source>
        <dbReference type="SAM" id="MobiDB-lite"/>
    </source>
</evidence>
<keyword evidence="3 7" id="KW-0812">Transmembrane</keyword>
<proteinExistence type="predicted"/>
<evidence type="ECO:0000256" key="1">
    <source>
        <dbReference type="ARBA" id="ARBA00004141"/>
    </source>
</evidence>
<feature type="transmembrane region" description="Helical" evidence="7">
    <location>
        <begin position="456"/>
        <end position="478"/>
    </location>
</feature>
<sequence>MDDATSTSQPPSKLEKLANSSSTTSPNDSQTVITDTSPHATSSTFTSVLVVAAMTTTMIVNTANSTVVSIALPTIGRELHLEEAELQWLVSAYPLSSGCLLLAFGRLADVYGRRLTFILGSIFLIALTIGCAFPNDIVTLNILRGIQGIGAAATIPASLGILAHHFPPSKARSWAFATFAAGAPIGGIFGSAFGGLLTEYTAQTWRSGFYLMAGMTFLSLVCGWLSIQPDVPSEEVDKRIDWLGALLVSAGLVLIVFVLSQGELAPQQWKTPYIIALLIVGVILVTAFVFWQRYLEKIQNDPNAPYSVFTPPPLMKVSIWARGNGRFAAMMMIAFVEWCSFMAWTFWVQLYFQNYMQLSPLQTVIRILPMSVSGIICNMFVGYFAARVPVVFLTAGGMAATAITCLLFAVIIPDVTYWAFGFPAAVLSVVGADFIFSAGSIYVAKVALPHEQSVAGGLFNTMTQLGTAVGVTVSTVVFNQITLREGPGADRLLSFQAAQWTCFAFGAFGFVLAVIFFRGVGVVGDKMEKAAGPPDEEKVSVGEVEPTATVVDHKVETSDTTLLPIPIPRESEDDGLKKGL</sequence>
<name>A0A5C3KVZ4_COPMA</name>
<dbReference type="EMBL" id="ML210194">
    <property type="protein sequence ID" value="TFK24819.1"/>
    <property type="molecule type" value="Genomic_DNA"/>
</dbReference>
<accession>A0A5C3KVZ4</accession>
<dbReference type="Gene3D" id="1.20.1250.20">
    <property type="entry name" value="MFS general substrate transporter like domains"/>
    <property type="match status" value="2"/>
</dbReference>
<feature type="transmembrane region" description="Helical" evidence="7">
    <location>
        <begin position="327"/>
        <end position="347"/>
    </location>
</feature>
<feature type="transmembrane region" description="Helical" evidence="7">
    <location>
        <begin position="174"/>
        <end position="197"/>
    </location>
</feature>
<feature type="transmembrane region" description="Helical" evidence="7">
    <location>
        <begin position="418"/>
        <end position="444"/>
    </location>
</feature>
<gene>
    <name evidence="9" type="ORF">FA15DRAFT_669135</name>
</gene>
<protein>
    <submittedName>
        <fullName evidence="9">Efflux protein</fullName>
    </submittedName>
</protein>
<dbReference type="Pfam" id="PF07690">
    <property type="entry name" value="MFS_1"/>
    <property type="match status" value="2"/>
</dbReference>
<comment type="subcellular location">
    <subcellularLocation>
        <location evidence="1">Membrane</location>
        <topology evidence="1">Multi-pass membrane protein</topology>
    </subcellularLocation>
</comment>
<dbReference type="GO" id="GO:0022857">
    <property type="term" value="F:transmembrane transporter activity"/>
    <property type="evidence" value="ECO:0007669"/>
    <property type="project" value="InterPro"/>
</dbReference>
<dbReference type="GO" id="GO:0016020">
    <property type="term" value="C:membrane"/>
    <property type="evidence" value="ECO:0007669"/>
    <property type="project" value="UniProtKB-SubCell"/>
</dbReference>
<dbReference type="Proteomes" id="UP000307440">
    <property type="component" value="Unassembled WGS sequence"/>
</dbReference>
<feature type="transmembrane region" description="Helical" evidence="7">
    <location>
        <begin position="86"/>
        <end position="104"/>
    </location>
</feature>
<dbReference type="PROSITE" id="PS50850">
    <property type="entry name" value="MFS"/>
    <property type="match status" value="1"/>
</dbReference>
<feature type="transmembrane region" description="Helical" evidence="7">
    <location>
        <begin position="141"/>
        <end position="162"/>
    </location>
</feature>
<feature type="transmembrane region" description="Helical" evidence="7">
    <location>
        <begin position="239"/>
        <end position="259"/>
    </location>
</feature>
<dbReference type="PANTHER" id="PTHR42718:SF9">
    <property type="entry name" value="MAJOR FACILITATOR SUPERFAMILY MULTIDRUG TRANSPORTER MFSC"/>
    <property type="match status" value="1"/>
</dbReference>
<feature type="transmembrane region" description="Helical" evidence="7">
    <location>
        <begin position="367"/>
        <end position="385"/>
    </location>
</feature>
<dbReference type="STRING" id="230819.A0A5C3KVZ4"/>
<evidence type="ECO:0000256" key="4">
    <source>
        <dbReference type="ARBA" id="ARBA00022989"/>
    </source>
</evidence>
<feature type="compositionally biased region" description="Polar residues" evidence="6">
    <location>
        <begin position="1"/>
        <end position="11"/>
    </location>
</feature>
<keyword evidence="5 7" id="KW-0472">Membrane</keyword>